<sequence>MKHLSKGWPAEDEAGSDKLKQDAALQGPKKGRQGQGTKSEEITQYSVRAYIEVELYQEVKKSTRGMKKLEGSFGAAALKEDLVVASLCWKFAPTLSEKGPKFVDGTFLPLTSKAGFEAFVKDGVLATQGTRNFIFRMAPPISSPPNVPWVSMTNRALSWTAPGHATALEDDSDASDDEGTGMKRKGKAKGKSVDAVLAPIVEKLKKIHPVGRCPFHPGMRCFYHGGLERHFELDNNRLLVWAASIDKGDDGVDYNHIPLHSHFFQVDQALKVPLASAHGHPPGVRVPEGSAHVAAPAQPIPMHAPVMAPMGPPMVFPAPAPVMYPPMAFCGPAGGFPGAPYGMTTYYPQVMAPQAAPVSYYPAPGPSTMAQGPVGHAQYPPDPSVAGLPGTTRS</sequence>
<protein>
    <submittedName>
        <fullName evidence="1">Uncharacterized protein</fullName>
    </submittedName>
</protein>
<gene>
    <name evidence="1" type="ORF">NUW54_g7457</name>
</gene>
<evidence type="ECO:0000313" key="2">
    <source>
        <dbReference type="Proteomes" id="UP001144978"/>
    </source>
</evidence>
<accession>A0ACC1PKD2</accession>
<name>A0ACC1PKD2_9APHY</name>
<reference evidence="1" key="1">
    <citation type="submission" date="2022-08" db="EMBL/GenBank/DDBJ databases">
        <title>Genome Sequence of Pycnoporus sanguineus.</title>
        <authorList>
            <person name="Buettner E."/>
        </authorList>
    </citation>
    <scope>NUCLEOTIDE SEQUENCE</scope>
    <source>
        <strain evidence="1">CG-C14</strain>
    </source>
</reference>
<organism evidence="1 2">
    <name type="scientific">Trametes sanguinea</name>
    <dbReference type="NCBI Taxonomy" id="158606"/>
    <lineage>
        <taxon>Eukaryota</taxon>
        <taxon>Fungi</taxon>
        <taxon>Dikarya</taxon>
        <taxon>Basidiomycota</taxon>
        <taxon>Agaricomycotina</taxon>
        <taxon>Agaricomycetes</taxon>
        <taxon>Polyporales</taxon>
        <taxon>Polyporaceae</taxon>
        <taxon>Trametes</taxon>
    </lineage>
</organism>
<proteinExistence type="predicted"/>
<keyword evidence="2" id="KW-1185">Reference proteome</keyword>
<dbReference type="Proteomes" id="UP001144978">
    <property type="component" value="Unassembled WGS sequence"/>
</dbReference>
<comment type="caution">
    <text evidence="1">The sequence shown here is derived from an EMBL/GenBank/DDBJ whole genome shotgun (WGS) entry which is preliminary data.</text>
</comment>
<evidence type="ECO:0000313" key="1">
    <source>
        <dbReference type="EMBL" id="KAJ2995022.1"/>
    </source>
</evidence>
<dbReference type="EMBL" id="JANSHE010002141">
    <property type="protein sequence ID" value="KAJ2995022.1"/>
    <property type="molecule type" value="Genomic_DNA"/>
</dbReference>